<protein>
    <recommendedName>
        <fullName evidence="4">DUF1275 domain-containing protein</fullName>
    </recommendedName>
</protein>
<dbReference type="Pfam" id="PF06912">
    <property type="entry name" value="DUF1275"/>
    <property type="match status" value="1"/>
</dbReference>
<gene>
    <name evidence="2" type="ORF">GOALK_060_00170</name>
</gene>
<evidence type="ECO:0008006" key="4">
    <source>
        <dbReference type="Google" id="ProtNLM"/>
    </source>
</evidence>
<name>F9VVZ5_9ACTN</name>
<dbReference type="PANTHER" id="PTHR37314">
    <property type="entry name" value="SLR0142 PROTEIN"/>
    <property type="match status" value="1"/>
</dbReference>
<dbReference type="eggNOG" id="COG3619">
    <property type="taxonomic scope" value="Bacteria"/>
</dbReference>
<dbReference type="EMBL" id="BACI01000060">
    <property type="protein sequence ID" value="GAA12784.1"/>
    <property type="molecule type" value="Genomic_DNA"/>
</dbReference>
<proteinExistence type="predicted"/>
<keyword evidence="1" id="KW-0472">Membrane</keyword>
<dbReference type="Proteomes" id="UP000003558">
    <property type="component" value="Unassembled WGS sequence"/>
</dbReference>
<feature type="transmembrane region" description="Helical" evidence="1">
    <location>
        <begin position="208"/>
        <end position="227"/>
    </location>
</feature>
<evidence type="ECO:0000313" key="3">
    <source>
        <dbReference type="Proteomes" id="UP000003558"/>
    </source>
</evidence>
<feature type="transmembrane region" description="Helical" evidence="1">
    <location>
        <begin position="100"/>
        <end position="120"/>
    </location>
</feature>
<feature type="transmembrane region" description="Helical" evidence="1">
    <location>
        <begin position="184"/>
        <end position="201"/>
    </location>
</feature>
<keyword evidence="1" id="KW-0812">Transmembrane</keyword>
<comment type="caution">
    <text evidence="2">The sequence shown here is derived from an EMBL/GenBank/DDBJ whole genome shotgun (WGS) entry which is preliminary data.</text>
</comment>
<feature type="transmembrane region" description="Helical" evidence="1">
    <location>
        <begin position="126"/>
        <end position="145"/>
    </location>
</feature>
<keyword evidence="1" id="KW-1133">Transmembrane helix</keyword>
<evidence type="ECO:0000313" key="2">
    <source>
        <dbReference type="EMBL" id="GAA12784.1"/>
    </source>
</evidence>
<evidence type="ECO:0000256" key="1">
    <source>
        <dbReference type="SAM" id="Phobius"/>
    </source>
</evidence>
<dbReference type="AlphaFoldDB" id="F9VVZ5"/>
<dbReference type="PANTHER" id="PTHR37314:SF4">
    <property type="entry name" value="UPF0700 TRANSMEMBRANE PROTEIN YOAK"/>
    <property type="match status" value="1"/>
</dbReference>
<accession>F9VVZ5</accession>
<organism evidence="2 3">
    <name type="scientific">Gordonia alkanivorans NBRC 16433</name>
    <dbReference type="NCBI Taxonomy" id="1027371"/>
    <lineage>
        <taxon>Bacteria</taxon>
        <taxon>Bacillati</taxon>
        <taxon>Actinomycetota</taxon>
        <taxon>Actinomycetes</taxon>
        <taxon>Mycobacteriales</taxon>
        <taxon>Gordoniaceae</taxon>
        <taxon>Gordonia</taxon>
    </lineage>
</organism>
<dbReference type="InterPro" id="IPR010699">
    <property type="entry name" value="DUF1275"/>
</dbReference>
<dbReference type="RefSeq" id="WP_006358914.1">
    <property type="nucleotide sequence ID" value="NZ_BACI01000060.1"/>
</dbReference>
<reference evidence="2 3" key="1">
    <citation type="submission" date="2011-05" db="EMBL/GenBank/DDBJ databases">
        <title>Whole genome shotgun sequence of Gordonia alkanivorans NBRC 16433.</title>
        <authorList>
            <person name="Hosoyama A."/>
            <person name="Nakamura S."/>
            <person name="Takarada H."/>
            <person name="Tsuchikane K."/>
            <person name="Yamazaki S."/>
            <person name="Fujita N."/>
        </authorList>
    </citation>
    <scope>NUCLEOTIDE SEQUENCE [LARGE SCALE GENOMIC DNA]</scope>
    <source>
        <strain evidence="2 3">NBRC 16433</strain>
    </source>
</reference>
<feature type="transmembrane region" description="Helical" evidence="1">
    <location>
        <begin position="66"/>
        <end position="88"/>
    </location>
</feature>
<feature type="transmembrane region" description="Helical" evidence="1">
    <location>
        <begin position="20"/>
        <end position="46"/>
    </location>
</feature>
<sequence length="244" mass="24731">MAMSERPPDVGVDREATRNLALMLVLTFATGVVDAGGFLGFDTVFLGNMTGNVLILGMGAAGADGLPVFSLALALIAFIVGAGIASLFLRSGRRGWSPRLTAVLVVSASLVAGTSFLVWLQPTEHVAVMFAIGMTAGAMGMQAAVARNIGVADVTTVVVTSTITAWAIDMFARPSRATILNRRLAAIVTILVGALVGALLVKVALWSVFAVAAGVSAVVVVCGHVLASAGSGGLPEPVDVDAAE</sequence>